<keyword evidence="2" id="KW-1185">Reference proteome</keyword>
<accession>A0ABW4NH22</accession>
<protein>
    <submittedName>
        <fullName evidence="1">Uncharacterized protein</fullName>
    </submittedName>
</protein>
<proteinExistence type="predicted"/>
<evidence type="ECO:0000313" key="1">
    <source>
        <dbReference type="EMBL" id="MFD1789131.1"/>
    </source>
</evidence>
<sequence>MIQKALDACRDSRTVVGCPYVGRQDLSILEHARLAEAPVTDTHGIAPSLERHDIENVAPGGISTAFLVVGLPPGALPDFPEHYNEDYVWLQALMRAGWSLRRIPVPLVHAPPGEVAVTADGLAFQIHGEIVWLSVLEQDRFPVDRSEALAAAVEEIAGDLRSALEDPAVAERPQTASIVQDVLGQFLAMKRGFVADDPTPGGKRLVDAIRAGLELAPSIW</sequence>
<dbReference type="Proteomes" id="UP001597283">
    <property type="component" value="Unassembled WGS sequence"/>
</dbReference>
<gene>
    <name evidence="1" type="ORF">ACFSC3_16335</name>
</gene>
<dbReference type="RefSeq" id="WP_062126819.1">
    <property type="nucleotide sequence ID" value="NZ_JBHUFC010000007.1"/>
</dbReference>
<evidence type="ECO:0000313" key="2">
    <source>
        <dbReference type="Proteomes" id="UP001597283"/>
    </source>
</evidence>
<comment type="caution">
    <text evidence="1">The sequence shown here is derived from an EMBL/GenBank/DDBJ whole genome shotgun (WGS) entry which is preliminary data.</text>
</comment>
<reference evidence="2" key="1">
    <citation type="journal article" date="2019" name="Int. J. Syst. Evol. Microbiol.">
        <title>The Global Catalogue of Microorganisms (GCM) 10K type strain sequencing project: providing services to taxonomists for standard genome sequencing and annotation.</title>
        <authorList>
            <consortium name="The Broad Institute Genomics Platform"/>
            <consortium name="The Broad Institute Genome Sequencing Center for Infectious Disease"/>
            <person name="Wu L."/>
            <person name="Ma J."/>
        </authorList>
    </citation>
    <scope>NUCLEOTIDE SEQUENCE [LARGE SCALE GENOMIC DNA]</scope>
    <source>
        <strain evidence="2">Q85</strain>
    </source>
</reference>
<organism evidence="1 2">
    <name type="scientific">Sphingomonas floccifaciens</name>
    <dbReference type="NCBI Taxonomy" id="1844115"/>
    <lineage>
        <taxon>Bacteria</taxon>
        <taxon>Pseudomonadati</taxon>
        <taxon>Pseudomonadota</taxon>
        <taxon>Alphaproteobacteria</taxon>
        <taxon>Sphingomonadales</taxon>
        <taxon>Sphingomonadaceae</taxon>
        <taxon>Sphingomonas</taxon>
    </lineage>
</organism>
<name>A0ABW4NH22_9SPHN</name>
<dbReference type="EMBL" id="JBHUFC010000007">
    <property type="protein sequence ID" value="MFD1789131.1"/>
    <property type="molecule type" value="Genomic_DNA"/>
</dbReference>